<dbReference type="InterPro" id="IPR005814">
    <property type="entry name" value="Aminotrans_3"/>
</dbReference>
<dbReference type="AlphaFoldDB" id="A0A0K2W0A3"/>
<evidence type="ECO:0000256" key="3">
    <source>
        <dbReference type="ARBA" id="ARBA00022576"/>
    </source>
</evidence>
<dbReference type="PANTHER" id="PTHR43094:SF1">
    <property type="entry name" value="AMINOTRANSFERASE CLASS-III"/>
    <property type="match status" value="1"/>
</dbReference>
<comment type="similarity">
    <text evidence="2 6">Belongs to the class-III pyridoxal-phosphate-dependent aminotransferase family.</text>
</comment>
<evidence type="ECO:0000256" key="2">
    <source>
        <dbReference type="ARBA" id="ARBA00008954"/>
    </source>
</evidence>
<proteinExistence type="inferred from homology"/>
<keyword evidence="3 7" id="KW-0032">Aminotransferase</keyword>
<keyword evidence="5 6" id="KW-0663">Pyridoxal phosphate</keyword>
<dbReference type="CDD" id="cd00610">
    <property type="entry name" value="OAT_like"/>
    <property type="match status" value="1"/>
</dbReference>
<evidence type="ECO:0000256" key="5">
    <source>
        <dbReference type="ARBA" id="ARBA00022898"/>
    </source>
</evidence>
<evidence type="ECO:0000256" key="6">
    <source>
        <dbReference type="RuleBase" id="RU003560"/>
    </source>
</evidence>
<evidence type="ECO:0000256" key="4">
    <source>
        <dbReference type="ARBA" id="ARBA00022679"/>
    </source>
</evidence>
<organism evidence="7 8">
    <name type="scientific">Mesorhizobium plurifarium</name>
    <dbReference type="NCBI Taxonomy" id="69974"/>
    <lineage>
        <taxon>Bacteria</taxon>
        <taxon>Pseudomonadati</taxon>
        <taxon>Pseudomonadota</taxon>
        <taxon>Alphaproteobacteria</taxon>
        <taxon>Hyphomicrobiales</taxon>
        <taxon>Phyllobacteriaceae</taxon>
        <taxon>Mesorhizobium</taxon>
    </lineage>
</organism>
<dbReference type="NCBIfam" id="NF005447">
    <property type="entry name" value="PRK07036.1"/>
    <property type="match status" value="1"/>
</dbReference>
<reference evidence="8" key="1">
    <citation type="submission" date="2014-08" db="EMBL/GenBank/DDBJ databases">
        <authorList>
            <person name="Edwards T."/>
        </authorList>
    </citation>
    <scope>NUCLEOTIDE SEQUENCE [LARGE SCALE GENOMIC DNA]</scope>
</reference>
<name>A0A0K2W0A3_MESPL</name>
<dbReference type="InterPro" id="IPR015422">
    <property type="entry name" value="PyrdxlP-dep_Trfase_small"/>
</dbReference>
<dbReference type="Gene3D" id="3.40.640.10">
    <property type="entry name" value="Type I PLP-dependent aspartate aminotransferase-like (Major domain)"/>
    <property type="match status" value="1"/>
</dbReference>
<comment type="cofactor">
    <cofactor evidence="1">
        <name>pyridoxal 5'-phosphate</name>
        <dbReference type="ChEBI" id="CHEBI:597326"/>
    </cofactor>
</comment>
<dbReference type="PIRSF" id="PIRSF000521">
    <property type="entry name" value="Transaminase_4ab_Lys_Orn"/>
    <property type="match status" value="1"/>
</dbReference>
<sequence length="472" mass="51630">MAAQSKIKASELIGPGDDDAVELAKRHLVQPWPYAGSVGAEARTLIGEGDGIYITDASGKRLIDGPAGMWCINVGHRREELAKVMYDQAMALSYNTPWYTMNAPSAELARRIADAASGDLSHTFFTTGGSSAVETALRFMQFYNNVRGRPEKKLILSRGGAYHGSTYLSASLNGRPRDHDWMDGADDLVIKLSSPDPFRRPKEMSIAAFTDFLVDQFRDTVARVGADRIGAFVGEPVQASGGVIVPPDGYLKRIREICRDNDILYVSDEVVTGFGRLGHVFASGDVFGIDPDMITFAKGITSGYFPLGGVIISERLLEELRRSNHPDALFGHGLTYTSHPIGCAVALANLDLLEEGVLQHAREIAPYFQARLKTLEELPLVGEVRGVGLMACVECVADRESKDALQLDKDVGKRIDAHCHELGLLVRPLINMCVMSPPLIITKEQVDDMVAILREGISRTMDDLRKEGVWRG</sequence>
<dbReference type="PANTHER" id="PTHR43094">
    <property type="entry name" value="AMINOTRANSFERASE"/>
    <property type="match status" value="1"/>
</dbReference>
<dbReference type="GO" id="GO:0030170">
    <property type="term" value="F:pyridoxal phosphate binding"/>
    <property type="evidence" value="ECO:0007669"/>
    <property type="project" value="InterPro"/>
</dbReference>
<dbReference type="InterPro" id="IPR049704">
    <property type="entry name" value="Aminotrans_3_PPA_site"/>
</dbReference>
<dbReference type="Proteomes" id="UP000182888">
    <property type="component" value="Unassembled WGS sequence"/>
</dbReference>
<dbReference type="Pfam" id="PF00202">
    <property type="entry name" value="Aminotran_3"/>
    <property type="match status" value="1"/>
</dbReference>
<gene>
    <name evidence="7" type="ORF">MPL1032_230186</name>
</gene>
<dbReference type="InterPro" id="IPR015421">
    <property type="entry name" value="PyrdxlP-dep_Trfase_major"/>
</dbReference>
<evidence type="ECO:0000313" key="8">
    <source>
        <dbReference type="Proteomes" id="UP000182888"/>
    </source>
</evidence>
<keyword evidence="4 7" id="KW-0808">Transferase</keyword>
<dbReference type="InterPro" id="IPR015424">
    <property type="entry name" value="PyrdxlP-dep_Trfase"/>
</dbReference>
<dbReference type="FunFam" id="3.40.640.10:FF:000014">
    <property type="entry name" value="Adenosylmethionine-8-amino-7-oxononanoate aminotransferase, probable"/>
    <property type="match status" value="1"/>
</dbReference>
<dbReference type="Gene3D" id="3.90.1150.10">
    <property type="entry name" value="Aspartate Aminotransferase, domain 1"/>
    <property type="match status" value="1"/>
</dbReference>
<dbReference type="GO" id="GO:0008483">
    <property type="term" value="F:transaminase activity"/>
    <property type="evidence" value="ECO:0007669"/>
    <property type="project" value="UniProtKB-KW"/>
</dbReference>
<accession>A0A0K2W0A3</accession>
<dbReference type="PROSITE" id="PS00600">
    <property type="entry name" value="AA_TRANSFER_CLASS_3"/>
    <property type="match status" value="1"/>
</dbReference>
<protein>
    <submittedName>
        <fullName evidence="7">Aminotransferase class-III</fullName>
    </submittedName>
</protein>
<dbReference type="EMBL" id="CCND01000016">
    <property type="protein sequence ID" value="CDX58079.1"/>
    <property type="molecule type" value="Genomic_DNA"/>
</dbReference>
<evidence type="ECO:0000256" key="1">
    <source>
        <dbReference type="ARBA" id="ARBA00001933"/>
    </source>
</evidence>
<evidence type="ECO:0000313" key="7">
    <source>
        <dbReference type="EMBL" id="CDX58079.1"/>
    </source>
</evidence>
<dbReference type="SUPFAM" id="SSF53383">
    <property type="entry name" value="PLP-dependent transferases"/>
    <property type="match status" value="1"/>
</dbReference>